<gene>
    <name evidence="1" type="ORF">DS743_03570</name>
</gene>
<dbReference type="Proteomes" id="UP001524940">
    <property type="component" value="Unassembled WGS sequence"/>
</dbReference>
<sequence length="72" mass="8486">MTGHIHRVLKKFFTGCGLWISLRKSLLIAGKNFFRGLLSVHRRGIRFRQSKEKIGQVCKKKLGFFRFPCYSR</sequence>
<protein>
    <submittedName>
        <fullName evidence="1">Uncharacterized protein</fullName>
    </submittedName>
</protein>
<dbReference type="EMBL" id="QOCY01000036">
    <property type="protein sequence ID" value="MCR5970928.1"/>
    <property type="molecule type" value="Genomic_DNA"/>
</dbReference>
<comment type="caution">
    <text evidence="1">The sequence shown here is derived from an EMBL/GenBank/DDBJ whole genome shotgun (WGS) entry which is preliminary data.</text>
</comment>
<reference evidence="1 2" key="1">
    <citation type="submission" date="2018-07" db="EMBL/GenBank/DDBJ databases">
        <title>Genome sequencing and assembly of Lactobacillus leichmannii.</title>
        <authorList>
            <person name="Rong J.-C."/>
            <person name="Li M.-Y."/>
            <person name="Zhang Q.-F."/>
            <person name="Chi N.-Y."/>
        </authorList>
    </citation>
    <scope>NUCLEOTIDE SEQUENCE [LARGE SCALE GENOMIC DNA]</scope>
    <source>
        <strain evidence="1 2">JCM 1148</strain>
    </source>
</reference>
<name>A0ABT1XZN2_LACLE</name>
<evidence type="ECO:0000313" key="2">
    <source>
        <dbReference type="Proteomes" id="UP001524940"/>
    </source>
</evidence>
<keyword evidence="2" id="KW-1185">Reference proteome</keyword>
<organism evidence="1 2">
    <name type="scientific">Lactobacillus leichmannii</name>
    <dbReference type="NCBI Taxonomy" id="28039"/>
    <lineage>
        <taxon>Bacteria</taxon>
        <taxon>Bacillati</taxon>
        <taxon>Bacillota</taxon>
        <taxon>Bacilli</taxon>
        <taxon>Lactobacillales</taxon>
        <taxon>Lactobacillaceae</taxon>
        <taxon>Lactobacillus</taxon>
    </lineage>
</organism>
<proteinExistence type="predicted"/>
<accession>A0ABT1XZN2</accession>
<evidence type="ECO:0000313" key="1">
    <source>
        <dbReference type="EMBL" id="MCR5970928.1"/>
    </source>
</evidence>